<dbReference type="InterPro" id="IPR044725">
    <property type="entry name" value="CBSX3_CBS_dom"/>
</dbReference>
<dbReference type="Proteomes" id="UP000680815">
    <property type="component" value="Unassembled WGS sequence"/>
</dbReference>
<dbReference type="PROSITE" id="PS51371">
    <property type="entry name" value="CBS"/>
    <property type="match status" value="2"/>
</dbReference>
<evidence type="ECO:0000259" key="3">
    <source>
        <dbReference type="PROSITE" id="PS51371"/>
    </source>
</evidence>
<dbReference type="SUPFAM" id="SSF54631">
    <property type="entry name" value="CBS-domain pair"/>
    <property type="match status" value="1"/>
</dbReference>
<organism evidence="4 5">
    <name type="scientific">Roseomonas nitratireducens</name>
    <dbReference type="NCBI Taxonomy" id="2820810"/>
    <lineage>
        <taxon>Bacteria</taxon>
        <taxon>Pseudomonadati</taxon>
        <taxon>Pseudomonadota</taxon>
        <taxon>Alphaproteobacteria</taxon>
        <taxon>Acetobacterales</taxon>
        <taxon>Roseomonadaceae</taxon>
        <taxon>Roseomonas</taxon>
    </lineage>
</organism>
<evidence type="ECO:0000313" key="5">
    <source>
        <dbReference type="Proteomes" id="UP000680815"/>
    </source>
</evidence>
<keyword evidence="1 2" id="KW-0129">CBS domain</keyword>
<dbReference type="InterPro" id="IPR046342">
    <property type="entry name" value="CBS_dom_sf"/>
</dbReference>
<evidence type="ECO:0000256" key="1">
    <source>
        <dbReference type="ARBA" id="ARBA00023122"/>
    </source>
</evidence>
<protein>
    <submittedName>
        <fullName evidence="4">CBS domain-containing protein</fullName>
    </submittedName>
</protein>
<sequence>MTIAAVLRRKGADIVSVSPETLAVEVARIITSRRIGAVLVCEPDGRVVGIISERDIVRAVADRPNATHGVFVRDIMTREVVMVGPETPVQAALEIMDEGYFRHLPVVDGEGRLLGIVSVRDLVRHRFAQQAQDVESLKAYVTRTYMH</sequence>
<dbReference type="PANTHER" id="PTHR43080:SF2">
    <property type="entry name" value="CBS DOMAIN-CONTAINING PROTEIN"/>
    <property type="match status" value="1"/>
</dbReference>
<dbReference type="CDD" id="cd04623">
    <property type="entry name" value="CBS_pair_bac_euk"/>
    <property type="match status" value="1"/>
</dbReference>
<accession>A0ABS4AT73</accession>
<keyword evidence="5" id="KW-1185">Reference proteome</keyword>
<feature type="domain" description="CBS" evidence="3">
    <location>
        <begin position="76"/>
        <end position="134"/>
    </location>
</feature>
<dbReference type="InterPro" id="IPR000644">
    <property type="entry name" value="CBS_dom"/>
</dbReference>
<dbReference type="Pfam" id="PF00571">
    <property type="entry name" value="CBS"/>
    <property type="match status" value="2"/>
</dbReference>
<dbReference type="InterPro" id="IPR051257">
    <property type="entry name" value="Diverse_CBS-Domain"/>
</dbReference>
<name>A0ABS4AT73_9PROT</name>
<reference evidence="4 5" key="1">
    <citation type="submission" date="2021-03" db="EMBL/GenBank/DDBJ databases">
        <authorList>
            <person name="So Y."/>
        </authorList>
    </citation>
    <scope>NUCLEOTIDE SEQUENCE [LARGE SCALE GENOMIC DNA]</scope>
    <source>
        <strain evidence="4 5">PWR1</strain>
    </source>
</reference>
<dbReference type="Gene3D" id="3.10.580.10">
    <property type="entry name" value="CBS-domain"/>
    <property type="match status" value="1"/>
</dbReference>
<dbReference type="EMBL" id="JAGIYZ010000010">
    <property type="protein sequence ID" value="MBP0464550.1"/>
    <property type="molecule type" value="Genomic_DNA"/>
</dbReference>
<evidence type="ECO:0000256" key="2">
    <source>
        <dbReference type="PROSITE-ProRule" id="PRU00703"/>
    </source>
</evidence>
<dbReference type="PANTHER" id="PTHR43080">
    <property type="entry name" value="CBS DOMAIN-CONTAINING PROTEIN CBSX3, MITOCHONDRIAL"/>
    <property type="match status" value="1"/>
</dbReference>
<dbReference type="RefSeq" id="WP_209351947.1">
    <property type="nucleotide sequence ID" value="NZ_JAGIYZ010000010.1"/>
</dbReference>
<dbReference type="SMART" id="SM00116">
    <property type="entry name" value="CBS"/>
    <property type="match status" value="2"/>
</dbReference>
<proteinExistence type="predicted"/>
<comment type="caution">
    <text evidence="4">The sequence shown here is derived from an EMBL/GenBank/DDBJ whole genome shotgun (WGS) entry which is preliminary data.</text>
</comment>
<feature type="domain" description="CBS" evidence="3">
    <location>
        <begin position="7"/>
        <end position="67"/>
    </location>
</feature>
<gene>
    <name evidence="4" type="ORF">J5Y09_11590</name>
</gene>
<evidence type="ECO:0000313" key="4">
    <source>
        <dbReference type="EMBL" id="MBP0464550.1"/>
    </source>
</evidence>